<dbReference type="AlphaFoldDB" id="A0A9Q1BCS8"/>
<sequence length="150" mass="16023">MSISEIAQGSTITFRNVTFLDFSSSSLTVVCNVTIGSENGSRMASIYPRMQVVSSTQTASLLSEVSSTQITASETMSAPGSDVPSFSPVIIVVPVIAVIGILAIIALGIVYIKLRKPVSSNEADRQNSNIYQDAVRVEENVYQTMNLGKN</sequence>
<keyword evidence="1" id="KW-1133">Transmembrane helix</keyword>
<keyword evidence="3" id="KW-1185">Reference proteome</keyword>
<protein>
    <submittedName>
        <fullName evidence="2">Uncharacterized protein</fullName>
    </submittedName>
</protein>
<name>A0A9Q1BCS8_HOLLE</name>
<gene>
    <name evidence="2" type="ORF">HOLleu_39197</name>
</gene>
<feature type="transmembrane region" description="Helical" evidence="1">
    <location>
        <begin position="89"/>
        <end position="112"/>
    </location>
</feature>
<dbReference type="EMBL" id="JAIZAY010000021">
    <property type="protein sequence ID" value="KAJ8021875.1"/>
    <property type="molecule type" value="Genomic_DNA"/>
</dbReference>
<evidence type="ECO:0000313" key="2">
    <source>
        <dbReference type="EMBL" id="KAJ8021875.1"/>
    </source>
</evidence>
<reference evidence="2" key="1">
    <citation type="submission" date="2021-10" db="EMBL/GenBank/DDBJ databases">
        <title>Tropical sea cucumber genome reveals ecological adaptation and Cuvierian tubules defense mechanism.</title>
        <authorList>
            <person name="Chen T."/>
        </authorList>
    </citation>
    <scope>NUCLEOTIDE SEQUENCE</scope>
    <source>
        <strain evidence="2">Nanhai2018</strain>
        <tissue evidence="2">Muscle</tissue>
    </source>
</reference>
<evidence type="ECO:0000313" key="3">
    <source>
        <dbReference type="Proteomes" id="UP001152320"/>
    </source>
</evidence>
<keyword evidence="1" id="KW-0472">Membrane</keyword>
<comment type="caution">
    <text evidence="2">The sequence shown here is derived from an EMBL/GenBank/DDBJ whole genome shotgun (WGS) entry which is preliminary data.</text>
</comment>
<accession>A0A9Q1BCS8</accession>
<keyword evidence="1" id="KW-0812">Transmembrane</keyword>
<dbReference type="Proteomes" id="UP001152320">
    <property type="component" value="Chromosome 21"/>
</dbReference>
<organism evidence="2 3">
    <name type="scientific">Holothuria leucospilota</name>
    <name type="common">Black long sea cucumber</name>
    <name type="synonym">Mertensiothuria leucospilota</name>
    <dbReference type="NCBI Taxonomy" id="206669"/>
    <lineage>
        <taxon>Eukaryota</taxon>
        <taxon>Metazoa</taxon>
        <taxon>Echinodermata</taxon>
        <taxon>Eleutherozoa</taxon>
        <taxon>Echinozoa</taxon>
        <taxon>Holothuroidea</taxon>
        <taxon>Aspidochirotacea</taxon>
        <taxon>Aspidochirotida</taxon>
        <taxon>Holothuriidae</taxon>
        <taxon>Holothuria</taxon>
    </lineage>
</organism>
<evidence type="ECO:0000256" key="1">
    <source>
        <dbReference type="SAM" id="Phobius"/>
    </source>
</evidence>
<proteinExistence type="predicted"/>